<accession>A0A120AHL1</accession>
<evidence type="ECO:0000313" key="1">
    <source>
        <dbReference type="EMBL" id="KWS06320.1"/>
    </source>
</evidence>
<gene>
    <name evidence="1" type="ORF">AZ78_3875</name>
</gene>
<proteinExistence type="predicted"/>
<dbReference type="EMBL" id="JAJA02000001">
    <property type="protein sequence ID" value="KWS06320.1"/>
    <property type="molecule type" value="Genomic_DNA"/>
</dbReference>
<dbReference type="AlphaFoldDB" id="A0A120AHL1"/>
<protein>
    <submittedName>
        <fullName evidence="1">Uncharacterized protein</fullName>
    </submittedName>
</protein>
<dbReference type="RefSeq" id="WP_036101579.1">
    <property type="nucleotide sequence ID" value="NZ_JAJA02000001.1"/>
</dbReference>
<keyword evidence="2" id="KW-1185">Reference proteome</keyword>
<comment type="caution">
    <text evidence="1">The sequence shown here is derived from an EMBL/GenBank/DDBJ whole genome shotgun (WGS) entry which is preliminary data.</text>
</comment>
<sequence length="126" mass="13892">MRDPLYQALADWIDAVLVAPLPDGIAAFHFNLYEGIEFELQLIGAPTYLADDDDWACDDIFMSDDPRLELPRSVVGEAWEMGLAAANDLLARYMSSDRAGAVRLRQSQAVSVGFVDGDLQLVWAAD</sequence>
<name>A0A120AHL1_9GAMM</name>
<dbReference type="OrthoDB" id="8913322at2"/>
<organism evidence="1 2">
    <name type="scientific">Lysobacter capsici AZ78</name>
    <dbReference type="NCBI Taxonomy" id="1444315"/>
    <lineage>
        <taxon>Bacteria</taxon>
        <taxon>Pseudomonadati</taxon>
        <taxon>Pseudomonadota</taxon>
        <taxon>Gammaproteobacteria</taxon>
        <taxon>Lysobacterales</taxon>
        <taxon>Lysobacteraceae</taxon>
        <taxon>Lysobacter</taxon>
    </lineage>
</organism>
<dbReference type="Proteomes" id="UP000023435">
    <property type="component" value="Unassembled WGS sequence"/>
</dbReference>
<reference evidence="1 2" key="1">
    <citation type="journal article" date="2014" name="Genome Announc.">
        <title>Draft Genome Sequence of Lysobacter capsici AZ78, a Bacterium Antagonistic to Plant-Pathogenic Oomycetes.</title>
        <authorList>
            <person name="Puopolo G."/>
            <person name="Sonego P."/>
            <person name="Engelen K."/>
            <person name="Pertot I."/>
        </authorList>
    </citation>
    <scope>NUCLEOTIDE SEQUENCE [LARGE SCALE GENOMIC DNA]</scope>
    <source>
        <strain evidence="1 2">AZ78</strain>
    </source>
</reference>
<evidence type="ECO:0000313" key="2">
    <source>
        <dbReference type="Proteomes" id="UP000023435"/>
    </source>
</evidence>